<dbReference type="Proteomes" id="UP000502297">
    <property type="component" value="Chromosome"/>
</dbReference>
<organism evidence="1 2">
    <name type="scientific">Acinetobacter shaoyimingii</name>
    <dbReference type="NCBI Taxonomy" id="2715164"/>
    <lineage>
        <taxon>Bacteria</taxon>
        <taxon>Pseudomonadati</taxon>
        <taxon>Pseudomonadota</taxon>
        <taxon>Gammaproteobacteria</taxon>
        <taxon>Moraxellales</taxon>
        <taxon>Moraxellaceae</taxon>
        <taxon>Acinetobacter</taxon>
    </lineage>
</organism>
<proteinExistence type="predicted"/>
<sequence>MMYTISLKLKPETYQQFQNIQQKLNAGDREAQAKPLGETLAKISCEVIDQAFGQISSTGSSDKDSQKVLNQVKDAMMKYMPWSVSFFGNDRLIPLVNHLNQHAIHEKEGQAYISYQVEKVIVNELLGCVEKLKEGQNQYIQPGLKAFIKVVDQGVTSLIREPKKMLKFNMVVDKTLNGVINLTTQLGYKRFEKLSTMYDAQRIGGYFDHFLVFLDKDANNKAS</sequence>
<dbReference type="EMBL" id="CP049801">
    <property type="protein sequence ID" value="QIO07432.1"/>
    <property type="molecule type" value="Genomic_DNA"/>
</dbReference>
<protein>
    <submittedName>
        <fullName evidence="1">Uncharacterized protein</fullName>
    </submittedName>
</protein>
<name>A0A6G8RZQ3_9GAMM</name>
<dbReference type="KEGG" id="asha:G8E00_04665"/>
<evidence type="ECO:0000313" key="2">
    <source>
        <dbReference type="Proteomes" id="UP000502297"/>
    </source>
</evidence>
<reference evidence="1 2" key="1">
    <citation type="submission" date="2020-03" db="EMBL/GenBank/DDBJ databases">
        <authorList>
            <person name="Zhu W."/>
        </authorList>
    </citation>
    <scope>NUCLEOTIDE SEQUENCE [LARGE SCALE GENOMIC DNA]</scope>
    <source>
        <strain evidence="1 2">323-1</strain>
    </source>
</reference>
<evidence type="ECO:0000313" key="1">
    <source>
        <dbReference type="EMBL" id="QIO07432.1"/>
    </source>
</evidence>
<gene>
    <name evidence="1" type="ORF">G8E00_04665</name>
</gene>
<keyword evidence="2" id="KW-1185">Reference proteome</keyword>
<accession>A0A6G8RZQ3</accession>
<dbReference type="AlphaFoldDB" id="A0A6G8RZQ3"/>
<dbReference type="RefSeq" id="WP_166012330.1">
    <property type="nucleotide sequence ID" value="NZ_CP049801.1"/>
</dbReference>